<dbReference type="AlphaFoldDB" id="A0A0U5CR62"/>
<dbReference type="GO" id="GO:0034220">
    <property type="term" value="P:monoatomic ion transmembrane transport"/>
    <property type="evidence" value="ECO:0007669"/>
    <property type="project" value="UniProtKB-KW"/>
</dbReference>
<evidence type="ECO:0000313" key="2">
    <source>
        <dbReference type="Proteomes" id="UP000054771"/>
    </source>
</evidence>
<protein>
    <submittedName>
        <fullName evidence="1">Putative Voltage-gated potassium channel subunit beta-1</fullName>
    </submittedName>
</protein>
<dbReference type="SUPFAM" id="SSF51430">
    <property type="entry name" value="NAD(P)-linked oxidoreductase"/>
    <property type="match status" value="1"/>
</dbReference>
<organism evidence="1 2">
    <name type="scientific">Aspergillus calidoustus</name>
    <dbReference type="NCBI Taxonomy" id="454130"/>
    <lineage>
        <taxon>Eukaryota</taxon>
        <taxon>Fungi</taxon>
        <taxon>Dikarya</taxon>
        <taxon>Ascomycota</taxon>
        <taxon>Pezizomycotina</taxon>
        <taxon>Eurotiomycetes</taxon>
        <taxon>Eurotiomycetidae</taxon>
        <taxon>Eurotiales</taxon>
        <taxon>Aspergillaceae</taxon>
        <taxon>Aspergillus</taxon>
        <taxon>Aspergillus subgen. Nidulantes</taxon>
    </lineage>
</organism>
<dbReference type="STRING" id="454130.A0A0U5CR62"/>
<accession>A0A0U5CR62</accession>
<evidence type="ECO:0000313" key="1">
    <source>
        <dbReference type="EMBL" id="CEN62192.1"/>
    </source>
</evidence>
<proteinExistence type="predicted"/>
<keyword evidence="2" id="KW-1185">Reference proteome</keyword>
<dbReference type="OrthoDB" id="48988at2759"/>
<sequence length="123" mass="14279">MLATQFARLQFRAEKTHWTKFIAMQNQYNLLYCEEEREMNAFFQRDGRRRLGAERARKGRGFKSDGFGVRVTWAGRDGFGEPWRGFCRMEEAIAAVGKVLSAAEEESLEALYWPKAYLIAESL</sequence>
<keyword evidence="1" id="KW-0813">Transport</keyword>
<reference evidence="2" key="1">
    <citation type="journal article" date="2016" name="Genome Announc.">
        <title>Draft genome sequences of fungus Aspergillus calidoustus.</title>
        <authorList>
            <person name="Horn F."/>
            <person name="Linde J."/>
            <person name="Mattern D.J."/>
            <person name="Walther G."/>
            <person name="Guthke R."/>
            <person name="Scherlach K."/>
            <person name="Martin K."/>
            <person name="Brakhage A.A."/>
            <person name="Petzke L."/>
            <person name="Valiante V."/>
        </authorList>
    </citation>
    <scope>NUCLEOTIDE SEQUENCE [LARGE SCALE GENOMIC DNA]</scope>
    <source>
        <strain evidence="2">SF006504</strain>
    </source>
</reference>
<dbReference type="Proteomes" id="UP000054771">
    <property type="component" value="Unassembled WGS sequence"/>
</dbReference>
<name>A0A0U5CR62_ASPCI</name>
<dbReference type="InterPro" id="IPR036812">
    <property type="entry name" value="NAD(P)_OxRdtase_dom_sf"/>
</dbReference>
<dbReference type="EMBL" id="CDMC01000007">
    <property type="protein sequence ID" value="CEN62192.1"/>
    <property type="molecule type" value="Genomic_DNA"/>
</dbReference>
<keyword evidence="1" id="KW-0407">Ion channel</keyword>
<keyword evidence="1" id="KW-0406">Ion transport</keyword>
<gene>
    <name evidence="1" type="ORF">ASPCAL08830</name>
</gene>